<dbReference type="GO" id="GO:1990904">
    <property type="term" value="C:ribonucleoprotein complex"/>
    <property type="evidence" value="ECO:0007669"/>
    <property type="project" value="UniProtKB-KW"/>
</dbReference>
<evidence type="ECO:0000313" key="8">
    <source>
        <dbReference type="Proteomes" id="UP001056539"/>
    </source>
</evidence>
<dbReference type="EMBL" id="CP073355">
    <property type="protein sequence ID" value="URA11331.1"/>
    <property type="molecule type" value="Genomic_DNA"/>
</dbReference>
<dbReference type="Pfam" id="PF00831">
    <property type="entry name" value="Ribosomal_L29"/>
    <property type="match status" value="1"/>
</dbReference>
<protein>
    <recommendedName>
        <fullName evidence="4 5">Large ribosomal subunit protein uL29</fullName>
    </recommendedName>
</protein>
<comment type="similarity">
    <text evidence="1 5">Belongs to the universal ribosomal protein uL29 family.</text>
</comment>
<feature type="coiled-coil region" evidence="6">
    <location>
        <begin position="7"/>
        <end position="34"/>
    </location>
</feature>
<name>A0AAX3BGI1_9SPIR</name>
<evidence type="ECO:0000256" key="4">
    <source>
        <dbReference type="ARBA" id="ARBA00035204"/>
    </source>
</evidence>
<reference evidence="7" key="1">
    <citation type="submission" date="2021-04" db="EMBL/GenBank/DDBJ databases">
        <authorList>
            <person name="Postec A."/>
        </authorList>
    </citation>
    <scope>NUCLEOTIDE SEQUENCE</scope>
    <source>
        <strain evidence="7">F1F22</strain>
    </source>
</reference>
<dbReference type="Proteomes" id="UP001056539">
    <property type="component" value="Chromosome"/>
</dbReference>
<dbReference type="HAMAP" id="MF_00374">
    <property type="entry name" value="Ribosomal_uL29"/>
    <property type="match status" value="1"/>
</dbReference>
<dbReference type="InterPro" id="IPR001854">
    <property type="entry name" value="Ribosomal_uL29"/>
</dbReference>
<evidence type="ECO:0000313" key="7">
    <source>
        <dbReference type="EMBL" id="URA11331.1"/>
    </source>
</evidence>
<keyword evidence="2 5" id="KW-0689">Ribosomal protein</keyword>
<gene>
    <name evidence="5 7" type="primary">rpmC</name>
    <name evidence="7" type="ORF">KDW03_05935</name>
</gene>
<accession>A0AAX3BGI1</accession>
<dbReference type="KEGG" id="taqu:KDW03_05935"/>
<dbReference type="RefSeq" id="WP_271436464.1">
    <property type="nucleotide sequence ID" value="NZ_CP073355.1"/>
</dbReference>
<sequence>MATKKVKELRQLKKEELLKLLADLQQKLLQIRFRSRIEKPTNPMEKRNIRREIAVIHTILREMEMKQAKEK</sequence>
<dbReference type="InterPro" id="IPR036049">
    <property type="entry name" value="Ribosomal_uL29_sf"/>
</dbReference>
<evidence type="ECO:0000256" key="3">
    <source>
        <dbReference type="ARBA" id="ARBA00023274"/>
    </source>
</evidence>
<reference evidence="7" key="2">
    <citation type="submission" date="2022-06" db="EMBL/GenBank/DDBJ databases">
        <title>Thermospira aquatica gen. nov., sp. nov.</title>
        <authorList>
            <person name="Ben Ali Gam Z."/>
            <person name="Labat M."/>
        </authorList>
    </citation>
    <scope>NUCLEOTIDE SEQUENCE</scope>
    <source>
        <strain evidence="7">F1F22</strain>
    </source>
</reference>
<evidence type="ECO:0000256" key="2">
    <source>
        <dbReference type="ARBA" id="ARBA00022980"/>
    </source>
</evidence>
<evidence type="ECO:0000256" key="5">
    <source>
        <dbReference type="HAMAP-Rule" id="MF_00374"/>
    </source>
</evidence>
<organism evidence="7 8">
    <name type="scientific">Thermospira aquatica</name>
    <dbReference type="NCBI Taxonomy" id="2828656"/>
    <lineage>
        <taxon>Bacteria</taxon>
        <taxon>Pseudomonadati</taxon>
        <taxon>Spirochaetota</taxon>
        <taxon>Spirochaetia</taxon>
        <taxon>Brevinematales</taxon>
        <taxon>Thermospiraceae</taxon>
        <taxon>Thermospira</taxon>
    </lineage>
</organism>
<dbReference type="NCBIfam" id="TIGR00012">
    <property type="entry name" value="L29"/>
    <property type="match status" value="1"/>
</dbReference>
<dbReference type="GO" id="GO:0003735">
    <property type="term" value="F:structural constituent of ribosome"/>
    <property type="evidence" value="ECO:0007669"/>
    <property type="project" value="InterPro"/>
</dbReference>
<keyword evidence="8" id="KW-1185">Reference proteome</keyword>
<dbReference type="AlphaFoldDB" id="A0AAX3BGI1"/>
<dbReference type="GO" id="GO:0006412">
    <property type="term" value="P:translation"/>
    <property type="evidence" value="ECO:0007669"/>
    <property type="project" value="UniProtKB-UniRule"/>
</dbReference>
<keyword evidence="3 5" id="KW-0687">Ribonucleoprotein</keyword>
<keyword evidence="6" id="KW-0175">Coiled coil</keyword>
<evidence type="ECO:0000256" key="1">
    <source>
        <dbReference type="ARBA" id="ARBA00009254"/>
    </source>
</evidence>
<evidence type="ECO:0000256" key="6">
    <source>
        <dbReference type="SAM" id="Coils"/>
    </source>
</evidence>
<dbReference type="SUPFAM" id="SSF46561">
    <property type="entry name" value="Ribosomal protein L29 (L29p)"/>
    <property type="match status" value="1"/>
</dbReference>
<dbReference type="Gene3D" id="1.10.287.310">
    <property type="match status" value="1"/>
</dbReference>
<proteinExistence type="inferred from homology"/>
<dbReference type="GO" id="GO:0005840">
    <property type="term" value="C:ribosome"/>
    <property type="evidence" value="ECO:0007669"/>
    <property type="project" value="UniProtKB-KW"/>
</dbReference>